<evidence type="ECO:0000313" key="3">
    <source>
        <dbReference type="Proteomes" id="UP000321532"/>
    </source>
</evidence>
<gene>
    <name evidence="2" type="ORF">AAE02nite_19140</name>
</gene>
<organism evidence="2 3">
    <name type="scientific">Adhaeribacter aerolatus</name>
    <dbReference type="NCBI Taxonomy" id="670289"/>
    <lineage>
        <taxon>Bacteria</taxon>
        <taxon>Pseudomonadati</taxon>
        <taxon>Bacteroidota</taxon>
        <taxon>Cytophagia</taxon>
        <taxon>Cytophagales</taxon>
        <taxon>Hymenobacteraceae</taxon>
        <taxon>Adhaeribacter</taxon>
    </lineage>
</organism>
<keyword evidence="1" id="KW-1133">Transmembrane helix</keyword>
<evidence type="ECO:0000256" key="1">
    <source>
        <dbReference type="SAM" id="Phobius"/>
    </source>
</evidence>
<evidence type="ECO:0000313" key="2">
    <source>
        <dbReference type="EMBL" id="GEO04250.1"/>
    </source>
</evidence>
<dbReference type="AlphaFoldDB" id="A0A512AX43"/>
<proteinExistence type="predicted"/>
<dbReference type="Proteomes" id="UP000321532">
    <property type="component" value="Unassembled WGS sequence"/>
</dbReference>
<feature type="transmembrane region" description="Helical" evidence="1">
    <location>
        <begin position="129"/>
        <end position="155"/>
    </location>
</feature>
<feature type="transmembrane region" description="Helical" evidence="1">
    <location>
        <begin position="12"/>
        <end position="33"/>
    </location>
</feature>
<keyword evidence="1" id="KW-0812">Transmembrane</keyword>
<reference evidence="2 3" key="1">
    <citation type="submission" date="2019-07" db="EMBL/GenBank/DDBJ databases">
        <title>Whole genome shotgun sequence of Adhaeribacter aerolatus NBRC 106133.</title>
        <authorList>
            <person name="Hosoyama A."/>
            <person name="Uohara A."/>
            <person name="Ohji S."/>
            <person name="Ichikawa N."/>
        </authorList>
    </citation>
    <scope>NUCLEOTIDE SEQUENCE [LARGE SCALE GENOMIC DNA]</scope>
    <source>
        <strain evidence="2 3">NBRC 106133</strain>
    </source>
</reference>
<sequence length="156" mass="17903">MAHWTFENYLKIVLLIVGPLVLMAHVYQSQRVYKTELLRNNSIKAWIIKNGSGYLIGVGSLIIPLIVLGLSDYLYYNLLGDKVKTEELNIVYKNQSLATNSFLILSIPSLILFALKYDKTDRGTHNRNLLIVIVIVCFFINLYSLSITTPFLYWLD</sequence>
<feature type="transmembrane region" description="Helical" evidence="1">
    <location>
        <begin position="96"/>
        <end position="117"/>
    </location>
</feature>
<feature type="transmembrane region" description="Helical" evidence="1">
    <location>
        <begin position="54"/>
        <end position="76"/>
    </location>
</feature>
<protein>
    <submittedName>
        <fullName evidence="2">Uncharacterized protein</fullName>
    </submittedName>
</protein>
<dbReference type="EMBL" id="BJYS01000013">
    <property type="protein sequence ID" value="GEO04250.1"/>
    <property type="molecule type" value="Genomic_DNA"/>
</dbReference>
<comment type="caution">
    <text evidence="2">The sequence shown here is derived from an EMBL/GenBank/DDBJ whole genome shotgun (WGS) entry which is preliminary data.</text>
</comment>
<name>A0A512AX43_9BACT</name>
<keyword evidence="3" id="KW-1185">Reference proteome</keyword>
<dbReference type="RefSeq" id="WP_146897518.1">
    <property type="nucleotide sequence ID" value="NZ_BJYS01000013.1"/>
</dbReference>
<keyword evidence="1" id="KW-0472">Membrane</keyword>
<accession>A0A512AX43</accession>